<dbReference type="GO" id="GO:0046872">
    <property type="term" value="F:metal ion binding"/>
    <property type="evidence" value="ECO:0007669"/>
    <property type="project" value="UniProtKB-KW"/>
</dbReference>
<dbReference type="CDD" id="cd18774">
    <property type="entry name" value="PDC2_HK_sensor"/>
    <property type="match status" value="1"/>
</dbReference>
<gene>
    <name evidence="19" type="ORF">KP79_PYT11540</name>
</gene>
<dbReference type="STRING" id="6573.A0A210QWU6"/>
<comment type="caution">
    <text evidence="19">The sequence shown here is derived from an EMBL/GenBank/DDBJ whole genome shotgun (WGS) entry which is preliminary data.</text>
</comment>
<proteinExistence type="predicted"/>
<keyword evidence="15" id="KW-0407">Ion channel</keyword>
<dbReference type="InterPro" id="IPR051173">
    <property type="entry name" value="Ca_channel_alpha-2/delta"/>
</dbReference>
<evidence type="ECO:0000256" key="6">
    <source>
        <dbReference type="ARBA" id="ARBA00022723"/>
    </source>
</evidence>
<dbReference type="InterPro" id="IPR002035">
    <property type="entry name" value="VWF_A"/>
</dbReference>
<feature type="domain" description="VWFA" evidence="18">
    <location>
        <begin position="244"/>
        <end position="434"/>
    </location>
</feature>
<name>A0A210QWU6_MIZYE</name>
<dbReference type="FunFam" id="3.40.50.410:FF:000007">
    <property type="entry name" value="Calcium voltage-gated channel auxiliary subunit alpha2delta 3"/>
    <property type="match status" value="1"/>
</dbReference>
<keyword evidence="7 17" id="KW-0732">Signal</keyword>
<dbReference type="GO" id="GO:0005245">
    <property type="term" value="F:voltage-gated calcium channel activity"/>
    <property type="evidence" value="ECO:0007669"/>
    <property type="project" value="TreeGrafter"/>
</dbReference>
<evidence type="ECO:0000256" key="13">
    <source>
        <dbReference type="ARBA" id="ARBA00023157"/>
    </source>
</evidence>
<sequence>MATMTHRRPCLELFLLVFVACILQPGYSETLPELSVVQKWAEKLDNDFEKVAVDGTGSTVLTKNYQRFYDERIVKFGTVNSMTLVTEMAEKLTTMLGGKMESLRRSVSLAEKAAANHTWDPTLKLGNVDYWNSKEPGQLLDHLEYSERFKQQINATRSSVHIPVEIYEGDIHILNGLMWSDHLDTVFEENYQQDDDILWQYFGSQTGFMRTFPGSLWTTPDDEVDLYDVRRRPWYTQGSSSPKDMLILIDRSGSVHGKTLQLVKVAVKSILDTLGENDFVQIIMFSTEADYVSCFKTFVQANYRNKKLLGKAVDALTANGMANFKVGLNFAFEQFEKFEDKFADMNRSSAGEGADCNKMIMLLTDGGTDMAEEVFKERNWGRDRMIRVFTYAVGQTANSVKDIKWMSCANRGRFSEIPAMGAIRAKVQEYMPLLIETKGSLNVSDAQWRLNSDPRGLGMMTTVTLPVYNRTIGASNQTILGVMGIDVTTAQMEQFSPSWKLGPNGYTFAINTNGYVIFHPLLKINHYLKDPPNMDFLDLEVENDMTVLLRKDMIDHVINSMTIETYVKSPDERHVDVEKRNYSYTVINGTNFSLGISLPLYQKRFPQLEGNACNITDMNFTHSEVLVAPWDYYEGMSSNNLTGFLADLHKVLKLKQRCENLQFADGIKVDMDKVKHLHWDMQMAKLFDIYWTDMAAYPHVMNKRVVAHFMGTASGITTVFPKSEAGLLEKDRDTWKAIYYRRSLDTSKSVFSVDYTLGKRSVNESVPNIRITRSITMDISGDTYKPAVAGLFISHETIVDVMLKTIEKNTKSGTLSCSDTAEMLCYLLDDGAFLIATNQPDKETEIGRFFGHVDAGLMSALYNETYLRLEQYDYQATCSKSDDGSNSAASLSFRIPSINLLFDLLTVNWFSSFWTWTAFNFNLFSWLSPQTYAASVEIPEEMIQSTDETDHCIKKQAQYYFSDKLGTGAFKDTIYPCDKNCTRDFYAVRFVKTNLLLLVATPECPDCVSTADSERLIQEPRRDEGPDYCNMKPRYRNNPEKCYDYDEKEDTTKCSGSYSRPVSAAVIAIATIASLLSAFLLTDR</sequence>
<evidence type="ECO:0000256" key="5">
    <source>
        <dbReference type="ARBA" id="ARBA00022692"/>
    </source>
</evidence>
<evidence type="ECO:0000256" key="1">
    <source>
        <dbReference type="ARBA" id="ARBA00004479"/>
    </source>
</evidence>
<evidence type="ECO:0000313" key="20">
    <source>
        <dbReference type="Proteomes" id="UP000242188"/>
    </source>
</evidence>
<dbReference type="InterPro" id="IPR036465">
    <property type="entry name" value="vWFA_dom_sf"/>
</dbReference>
<dbReference type="PROSITE" id="PS50234">
    <property type="entry name" value="VWFA"/>
    <property type="match status" value="1"/>
</dbReference>
<keyword evidence="4" id="KW-0107">Calcium channel</keyword>
<keyword evidence="12 16" id="KW-0472">Membrane</keyword>
<dbReference type="OrthoDB" id="10054666at2759"/>
<dbReference type="Pfam" id="PF08473">
    <property type="entry name" value="VGCC_alpha2"/>
    <property type="match status" value="1"/>
</dbReference>
<evidence type="ECO:0000256" key="11">
    <source>
        <dbReference type="ARBA" id="ARBA00023065"/>
    </source>
</evidence>
<keyword evidence="14" id="KW-0325">Glycoprotein</keyword>
<feature type="chain" id="PRO_5012984729" evidence="17">
    <location>
        <begin position="29"/>
        <end position="1084"/>
    </location>
</feature>
<accession>A0A210QWU6</accession>
<dbReference type="GO" id="GO:0005891">
    <property type="term" value="C:voltage-gated calcium channel complex"/>
    <property type="evidence" value="ECO:0007669"/>
    <property type="project" value="TreeGrafter"/>
</dbReference>
<evidence type="ECO:0000256" key="12">
    <source>
        <dbReference type="ARBA" id="ARBA00023136"/>
    </source>
</evidence>
<evidence type="ECO:0000256" key="4">
    <source>
        <dbReference type="ARBA" id="ARBA00022673"/>
    </source>
</evidence>
<dbReference type="Pfam" id="PF08399">
    <property type="entry name" value="VWA_N"/>
    <property type="match status" value="1"/>
</dbReference>
<reference evidence="19 20" key="1">
    <citation type="journal article" date="2017" name="Nat. Ecol. Evol.">
        <title>Scallop genome provides insights into evolution of bilaterian karyotype and development.</title>
        <authorList>
            <person name="Wang S."/>
            <person name="Zhang J."/>
            <person name="Jiao W."/>
            <person name="Li J."/>
            <person name="Xun X."/>
            <person name="Sun Y."/>
            <person name="Guo X."/>
            <person name="Huan P."/>
            <person name="Dong B."/>
            <person name="Zhang L."/>
            <person name="Hu X."/>
            <person name="Sun X."/>
            <person name="Wang J."/>
            <person name="Zhao C."/>
            <person name="Wang Y."/>
            <person name="Wang D."/>
            <person name="Huang X."/>
            <person name="Wang R."/>
            <person name="Lv J."/>
            <person name="Li Y."/>
            <person name="Zhang Z."/>
            <person name="Liu B."/>
            <person name="Lu W."/>
            <person name="Hui Y."/>
            <person name="Liang J."/>
            <person name="Zhou Z."/>
            <person name="Hou R."/>
            <person name="Li X."/>
            <person name="Liu Y."/>
            <person name="Li H."/>
            <person name="Ning X."/>
            <person name="Lin Y."/>
            <person name="Zhao L."/>
            <person name="Xing Q."/>
            <person name="Dou J."/>
            <person name="Li Y."/>
            <person name="Mao J."/>
            <person name="Guo H."/>
            <person name="Dou H."/>
            <person name="Li T."/>
            <person name="Mu C."/>
            <person name="Jiang W."/>
            <person name="Fu Q."/>
            <person name="Fu X."/>
            <person name="Miao Y."/>
            <person name="Liu J."/>
            <person name="Yu Q."/>
            <person name="Li R."/>
            <person name="Liao H."/>
            <person name="Li X."/>
            <person name="Kong Y."/>
            <person name="Jiang Z."/>
            <person name="Chourrout D."/>
            <person name="Li R."/>
            <person name="Bao Z."/>
        </authorList>
    </citation>
    <scope>NUCLEOTIDE SEQUENCE [LARGE SCALE GENOMIC DNA]</scope>
    <source>
        <strain evidence="19 20">PY_sf001</strain>
    </source>
</reference>
<keyword evidence="2" id="KW-0813">Transport</keyword>
<feature type="signal peptide" evidence="17">
    <location>
        <begin position="1"/>
        <end position="28"/>
    </location>
</feature>
<evidence type="ECO:0000256" key="17">
    <source>
        <dbReference type="SAM" id="SignalP"/>
    </source>
</evidence>
<dbReference type="Gene3D" id="3.30.450.20">
    <property type="entry name" value="PAS domain"/>
    <property type="match status" value="1"/>
</dbReference>
<dbReference type="InterPro" id="IPR013680">
    <property type="entry name" value="VDCC_a2/dsu"/>
</dbReference>
<keyword evidence="5 16" id="KW-0812">Transmembrane</keyword>
<comment type="subcellular location">
    <subcellularLocation>
        <location evidence="1">Membrane</location>
        <topology evidence="1">Single-pass type I membrane protein</topology>
    </subcellularLocation>
</comment>
<keyword evidence="6" id="KW-0479">Metal-binding</keyword>
<evidence type="ECO:0000256" key="10">
    <source>
        <dbReference type="ARBA" id="ARBA00022989"/>
    </source>
</evidence>
<organism evidence="19 20">
    <name type="scientific">Mizuhopecten yessoensis</name>
    <name type="common">Japanese scallop</name>
    <name type="synonym">Patinopecten yessoensis</name>
    <dbReference type="NCBI Taxonomy" id="6573"/>
    <lineage>
        <taxon>Eukaryota</taxon>
        <taxon>Metazoa</taxon>
        <taxon>Spiralia</taxon>
        <taxon>Lophotrochozoa</taxon>
        <taxon>Mollusca</taxon>
        <taxon>Bivalvia</taxon>
        <taxon>Autobranchia</taxon>
        <taxon>Pteriomorphia</taxon>
        <taxon>Pectinida</taxon>
        <taxon>Pectinoidea</taxon>
        <taxon>Pectinidae</taxon>
        <taxon>Mizuhopecten</taxon>
    </lineage>
</organism>
<evidence type="ECO:0000313" key="19">
    <source>
        <dbReference type="EMBL" id="OWF53218.1"/>
    </source>
</evidence>
<dbReference type="AlphaFoldDB" id="A0A210QWU6"/>
<keyword evidence="9" id="KW-0851">Voltage-gated channel</keyword>
<dbReference type="EMBL" id="NEDP02001463">
    <property type="protein sequence ID" value="OWF53218.1"/>
    <property type="molecule type" value="Genomic_DNA"/>
</dbReference>
<keyword evidence="20" id="KW-1185">Reference proteome</keyword>
<evidence type="ECO:0000256" key="15">
    <source>
        <dbReference type="ARBA" id="ARBA00023303"/>
    </source>
</evidence>
<dbReference type="Gene3D" id="3.40.50.410">
    <property type="entry name" value="von Willebrand factor, type A domain"/>
    <property type="match status" value="1"/>
</dbReference>
<evidence type="ECO:0000256" key="9">
    <source>
        <dbReference type="ARBA" id="ARBA00022882"/>
    </source>
</evidence>
<keyword evidence="8" id="KW-0106">Calcium</keyword>
<keyword evidence="13" id="KW-1015">Disulfide bond</keyword>
<evidence type="ECO:0000256" key="8">
    <source>
        <dbReference type="ARBA" id="ARBA00022837"/>
    </source>
</evidence>
<evidence type="ECO:0000256" key="16">
    <source>
        <dbReference type="SAM" id="Phobius"/>
    </source>
</evidence>
<evidence type="ECO:0000256" key="7">
    <source>
        <dbReference type="ARBA" id="ARBA00022729"/>
    </source>
</evidence>
<dbReference type="InterPro" id="IPR013608">
    <property type="entry name" value="VWA_N"/>
</dbReference>
<evidence type="ECO:0000259" key="18">
    <source>
        <dbReference type="PROSITE" id="PS50234"/>
    </source>
</evidence>
<dbReference type="PANTHER" id="PTHR10166:SF67">
    <property type="entry name" value="VWFA DOMAIN-CONTAINING PROTEIN"/>
    <property type="match status" value="1"/>
</dbReference>
<dbReference type="SMART" id="SM00327">
    <property type="entry name" value="VWA"/>
    <property type="match status" value="1"/>
</dbReference>
<keyword evidence="10 16" id="KW-1133">Transmembrane helix</keyword>
<evidence type="ECO:0000256" key="3">
    <source>
        <dbReference type="ARBA" id="ARBA00022568"/>
    </source>
</evidence>
<dbReference type="SUPFAM" id="SSF53300">
    <property type="entry name" value="vWA-like"/>
    <property type="match status" value="1"/>
</dbReference>
<keyword evidence="3" id="KW-0109">Calcium transport</keyword>
<protein>
    <submittedName>
        <fullName evidence="19">Voltage-dependent calcium channel subunit alpha-2/delta-2</fullName>
    </submittedName>
</protein>
<dbReference type="Pfam" id="PF13768">
    <property type="entry name" value="VWA_3"/>
    <property type="match status" value="1"/>
</dbReference>
<dbReference type="Proteomes" id="UP000242188">
    <property type="component" value="Unassembled WGS sequence"/>
</dbReference>
<keyword evidence="11" id="KW-0406">Ion transport</keyword>
<evidence type="ECO:0000256" key="14">
    <source>
        <dbReference type="ARBA" id="ARBA00023180"/>
    </source>
</evidence>
<feature type="transmembrane region" description="Helical" evidence="16">
    <location>
        <begin position="1062"/>
        <end position="1081"/>
    </location>
</feature>
<evidence type="ECO:0000256" key="2">
    <source>
        <dbReference type="ARBA" id="ARBA00022448"/>
    </source>
</evidence>
<dbReference type="PANTHER" id="PTHR10166">
    <property type="entry name" value="VOLTAGE-DEPENDENT CALCIUM CHANNEL SUBUNIT ALPHA-2/DELTA-RELATED"/>
    <property type="match status" value="1"/>
</dbReference>